<dbReference type="Proteomes" id="UP000324897">
    <property type="component" value="Unassembled WGS sequence"/>
</dbReference>
<organism evidence="1 2">
    <name type="scientific">Eragrostis curvula</name>
    <name type="common">weeping love grass</name>
    <dbReference type="NCBI Taxonomy" id="38414"/>
    <lineage>
        <taxon>Eukaryota</taxon>
        <taxon>Viridiplantae</taxon>
        <taxon>Streptophyta</taxon>
        <taxon>Embryophyta</taxon>
        <taxon>Tracheophyta</taxon>
        <taxon>Spermatophyta</taxon>
        <taxon>Magnoliopsida</taxon>
        <taxon>Liliopsida</taxon>
        <taxon>Poales</taxon>
        <taxon>Poaceae</taxon>
        <taxon>PACMAD clade</taxon>
        <taxon>Chloridoideae</taxon>
        <taxon>Eragrostideae</taxon>
        <taxon>Eragrostidinae</taxon>
        <taxon>Eragrostis</taxon>
    </lineage>
</organism>
<sequence length="96" mass="10753">MEIIGRDERHHGVLQDAAALLRTSKLYVSIQMLCIRGEVGQLKALRLGIDVSPDPWCAAAQQEKDNLKDVRRHLFKDEESFQKTARKGAPPSTSLV</sequence>
<protein>
    <submittedName>
        <fullName evidence="1">Uncharacterized protein</fullName>
    </submittedName>
</protein>
<dbReference type="Gramene" id="TVU36420">
    <property type="protein sequence ID" value="TVU36420"/>
    <property type="gene ID" value="EJB05_18353"/>
</dbReference>
<keyword evidence="2" id="KW-1185">Reference proteome</keyword>
<dbReference type="EMBL" id="RWGY01000009">
    <property type="protein sequence ID" value="TVU36420.1"/>
    <property type="molecule type" value="Genomic_DNA"/>
</dbReference>
<gene>
    <name evidence="1" type="ORF">EJB05_18353</name>
</gene>
<evidence type="ECO:0000313" key="1">
    <source>
        <dbReference type="EMBL" id="TVU36420.1"/>
    </source>
</evidence>
<reference evidence="1 2" key="1">
    <citation type="journal article" date="2019" name="Sci. Rep.">
        <title>A high-quality genome of Eragrostis curvula grass provides insights into Poaceae evolution and supports new strategies to enhance forage quality.</title>
        <authorList>
            <person name="Carballo J."/>
            <person name="Santos B.A.C.M."/>
            <person name="Zappacosta D."/>
            <person name="Garbus I."/>
            <person name="Selva J.P."/>
            <person name="Gallo C.A."/>
            <person name="Diaz A."/>
            <person name="Albertini E."/>
            <person name="Caccamo M."/>
            <person name="Echenique V."/>
        </authorList>
    </citation>
    <scope>NUCLEOTIDE SEQUENCE [LARGE SCALE GENOMIC DNA]</scope>
    <source>
        <strain evidence="2">cv. Victoria</strain>
        <tissue evidence="1">Leaf</tissue>
    </source>
</reference>
<proteinExistence type="predicted"/>
<accession>A0A5J9VMZ5</accession>
<evidence type="ECO:0000313" key="2">
    <source>
        <dbReference type="Proteomes" id="UP000324897"/>
    </source>
</evidence>
<dbReference type="AlphaFoldDB" id="A0A5J9VMZ5"/>
<comment type="caution">
    <text evidence="1">The sequence shown here is derived from an EMBL/GenBank/DDBJ whole genome shotgun (WGS) entry which is preliminary data.</text>
</comment>
<feature type="non-terminal residue" evidence="1">
    <location>
        <position position="1"/>
    </location>
</feature>
<name>A0A5J9VMZ5_9POAL</name>